<sequence>MYIVSISAGSADVRLVNGASPCEGRVEIYHEGQWGTVCDDKWNLKDAAVVCRQLGCGSALLAPGGAHFGPGAELTWLDEVSCTGQESALKDCRSPGWRVEDCGHDEDAGVLCSVLYCWFVRLVNGHSLCSGRVEVNLKNTWTSVCDSDFDWQDAEVVCRELDRGAPSVIHRGAHFGRGQGPLGSEQFQCTGQESKLKHCPTAARPEQSCSQSRAVGLTCTGYTGFRLANGSDCSGQLELQYDSKWGTVCDQYWDLRDVSVLCQQLGCGEAIAAPRQAWFGQGSGPVWADVFECRGNESRLSHCAVSSWGRAVCSHGQDAGVICSALDVGVRLSGGERHCDGQVVVHYNSTWGRLLQHSWGYRKASMVCRELGCGSVVQIYHSSVYETGDSAVCLTGIKCSGDESHLVNCSSPHTVSCNTGQDVAQLCSAQRSLRLVGAGGDCAERLEVYHNGSWGTVCDDSWELADSQVVCRQLQCGTALSAPVPASFSQGTGPIWLDKVDCLGSESSLWECPSAGWGQHDCRHKEDVRILCSEVYYNGTWGSICANSMTDTTAAMICKQLGCGDKGTIRETNSRLSPDPKWLDFVSCCKHDSTLWQCPSSPWGQNDCTVREVANITCSGPRKEADRSTPAPQEEQPQLYCPVPLALRLAGGTNCSGQVELRYKGSWGIVCDDSWDLQDAQVVCRQLDCGYAVSAQIEASFGPGSGAIWLDEVNCCHSGLNQSNCRHKEDAGVTCTGRTRTTPQTQPLGGLSASPLVLLLLGALLFVVLALLVGQWIQNRKLRKALSKGALAPYHDAVYEEIKYKLAREGTYSAPRRGRFLSDNLPSGYDDVEDSEEDPASGDSITSLKEEISEYYDDAVTVPQTPDALSGELMSPVTEEAPEYYDDAVTVPQSPDTLSGELMSLVKEDAPEYYDDAISVPQSPVSGRLLSDETHSGYSDMGDSEGDPTSGVPHTCPGVDRVLPTLPSEEGAPAPDRTDYDDVGDESQGKDGFCETDRAVWEKLLLQV</sequence>
<dbReference type="FunFam" id="3.10.250.10:FF:000076">
    <property type="match status" value="1"/>
</dbReference>
<feature type="domain" description="SRCR" evidence="10">
    <location>
        <begin position="120"/>
        <end position="220"/>
    </location>
</feature>
<feature type="domain" description="SRCR" evidence="10">
    <location>
        <begin position="534"/>
        <end position="619"/>
    </location>
</feature>
<dbReference type="PROSITE" id="PS00420">
    <property type="entry name" value="SRCR_1"/>
    <property type="match status" value="2"/>
</dbReference>
<evidence type="ECO:0000259" key="10">
    <source>
        <dbReference type="PROSITE" id="PS50287"/>
    </source>
</evidence>
<dbReference type="InterPro" id="IPR001190">
    <property type="entry name" value="SRCR"/>
</dbReference>
<keyword evidence="9" id="KW-0812">Transmembrane</keyword>
<feature type="disulfide bond" evidence="7">
    <location>
        <begin position="588"/>
        <end position="598"/>
    </location>
</feature>
<organism evidence="11 12">
    <name type="scientific">Atractosteus spatula</name>
    <name type="common">Alligator gar</name>
    <name type="synonym">Lepisosteus spatula</name>
    <dbReference type="NCBI Taxonomy" id="7917"/>
    <lineage>
        <taxon>Eukaryota</taxon>
        <taxon>Metazoa</taxon>
        <taxon>Chordata</taxon>
        <taxon>Craniata</taxon>
        <taxon>Vertebrata</taxon>
        <taxon>Euteleostomi</taxon>
        <taxon>Actinopterygii</taxon>
        <taxon>Neopterygii</taxon>
        <taxon>Holostei</taxon>
        <taxon>Semionotiformes</taxon>
        <taxon>Lepisosteidae</taxon>
        <taxon>Atractosteus</taxon>
    </lineage>
</organism>
<feature type="region of interest" description="Disordered" evidence="8">
    <location>
        <begin position="817"/>
        <end position="844"/>
    </location>
</feature>
<feature type="disulfide bond" evidence="7">
    <location>
        <begin position="249"/>
        <end position="313"/>
    </location>
</feature>
<feature type="domain" description="SRCR" evidence="10">
    <location>
        <begin position="330"/>
        <end position="428"/>
    </location>
</feature>
<evidence type="ECO:0000256" key="9">
    <source>
        <dbReference type="SAM" id="Phobius"/>
    </source>
</evidence>
<keyword evidence="9" id="KW-0472">Membrane</keyword>
<dbReference type="InterPro" id="IPR036772">
    <property type="entry name" value="SRCR-like_dom_sf"/>
</dbReference>
<feature type="disulfide bond" evidence="7">
    <location>
        <begin position="189"/>
        <end position="199"/>
    </location>
</feature>
<feature type="domain" description="SRCR" evidence="10">
    <location>
        <begin position="225"/>
        <end position="324"/>
    </location>
</feature>
<dbReference type="FunFam" id="3.10.250.10:FF:000006">
    <property type="entry name" value="neurotrypsin isoform X2"/>
    <property type="match status" value="2"/>
</dbReference>
<feature type="non-terminal residue" evidence="11">
    <location>
        <position position="1"/>
    </location>
</feature>
<evidence type="ECO:0000256" key="8">
    <source>
        <dbReference type="SAM" id="MobiDB-lite"/>
    </source>
</evidence>
<dbReference type="Gene3D" id="3.10.250.10">
    <property type="entry name" value="SRCR-like domain"/>
    <property type="match status" value="7"/>
</dbReference>
<keyword evidence="6" id="KW-0325">Glycoprotein</keyword>
<dbReference type="GO" id="GO:0016020">
    <property type="term" value="C:membrane"/>
    <property type="evidence" value="ECO:0007669"/>
    <property type="project" value="InterPro"/>
</dbReference>
<feature type="disulfide bond" evidence="7">
    <location>
        <begin position="502"/>
        <end position="512"/>
    </location>
</feature>
<feature type="disulfide bond" evidence="7">
    <location>
        <begin position="471"/>
        <end position="532"/>
    </location>
</feature>
<keyword evidence="5 7" id="KW-1015">Disulfide bond</keyword>
<feature type="domain" description="SRCR" evidence="10">
    <location>
        <begin position="647"/>
        <end position="736"/>
    </location>
</feature>
<dbReference type="PRINTS" id="PR00258">
    <property type="entry name" value="SPERACTRCPTR"/>
</dbReference>
<evidence type="ECO:0000256" key="2">
    <source>
        <dbReference type="ARBA" id="ARBA00022525"/>
    </source>
</evidence>
<protein>
    <submittedName>
        <fullName evidence="11">DMBT1 protein</fullName>
    </submittedName>
</protein>
<feature type="disulfide bond" evidence="7">
    <location>
        <begin position="51"/>
        <end position="112"/>
    </location>
</feature>
<evidence type="ECO:0000256" key="1">
    <source>
        <dbReference type="ARBA" id="ARBA00004613"/>
    </source>
</evidence>
<reference evidence="11" key="1">
    <citation type="journal article" date="2021" name="Cell">
        <title>Tracing the genetic footprints of vertebrate landing in non-teleost ray-finned fishes.</title>
        <authorList>
            <person name="Bi X."/>
            <person name="Wang K."/>
            <person name="Yang L."/>
            <person name="Pan H."/>
            <person name="Jiang H."/>
            <person name="Wei Q."/>
            <person name="Fang M."/>
            <person name="Yu H."/>
            <person name="Zhu C."/>
            <person name="Cai Y."/>
            <person name="He Y."/>
            <person name="Gan X."/>
            <person name="Zeng H."/>
            <person name="Yu D."/>
            <person name="Zhu Y."/>
            <person name="Jiang H."/>
            <person name="Qiu Q."/>
            <person name="Yang H."/>
            <person name="Zhang Y.E."/>
            <person name="Wang W."/>
            <person name="Zhu M."/>
            <person name="He S."/>
            <person name="Zhang G."/>
        </authorList>
    </citation>
    <scope>NUCLEOTIDE SEQUENCE</scope>
    <source>
        <strain evidence="11">Allg_001</strain>
    </source>
</reference>
<proteinExistence type="predicted"/>
<keyword evidence="2" id="KW-0964">Secreted</keyword>
<feature type="disulfide bond" evidence="7">
    <location>
        <begin position="293"/>
        <end position="303"/>
    </location>
</feature>
<feature type="compositionally biased region" description="Acidic residues" evidence="8">
    <location>
        <begin position="830"/>
        <end position="840"/>
    </location>
</feature>
<keyword evidence="12" id="KW-1185">Reference proteome</keyword>
<dbReference type="SUPFAM" id="SSF56487">
    <property type="entry name" value="SRCR-like"/>
    <property type="match status" value="7"/>
</dbReference>
<evidence type="ECO:0000256" key="4">
    <source>
        <dbReference type="ARBA" id="ARBA00022737"/>
    </source>
</evidence>
<dbReference type="EMBL" id="JAAWVO010076679">
    <property type="protein sequence ID" value="MBN3325687.1"/>
    <property type="molecule type" value="Genomic_DNA"/>
</dbReference>
<dbReference type="AlphaFoldDB" id="A0A8J7TJ91"/>
<feature type="region of interest" description="Disordered" evidence="8">
    <location>
        <begin position="932"/>
        <end position="992"/>
    </location>
</feature>
<keyword evidence="3" id="KW-0732">Signal</keyword>
<feature type="disulfide bond" evidence="7">
    <location>
        <begin position="38"/>
        <end position="102"/>
    </location>
</feature>
<feature type="disulfide bond" evidence="7">
    <location>
        <begin position="82"/>
        <end position="92"/>
    </location>
</feature>
<evidence type="ECO:0000256" key="7">
    <source>
        <dbReference type="PROSITE-ProRule" id="PRU00196"/>
    </source>
</evidence>
<evidence type="ECO:0000313" key="12">
    <source>
        <dbReference type="Proteomes" id="UP000736164"/>
    </source>
</evidence>
<keyword evidence="4" id="KW-0677">Repeat</keyword>
<dbReference type="PROSITE" id="PS50287">
    <property type="entry name" value="SRCR_2"/>
    <property type="match status" value="7"/>
</dbReference>
<feature type="domain" description="SRCR" evidence="10">
    <location>
        <begin position="433"/>
        <end position="533"/>
    </location>
</feature>
<dbReference type="FunFam" id="3.10.250.10:FF:000012">
    <property type="entry name" value="CD163 molecule like 1"/>
    <property type="match status" value="1"/>
</dbReference>
<dbReference type="PANTHER" id="PTHR19331">
    <property type="entry name" value="SCAVENGER RECEPTOR DOMAIN-CONTAINING"/>
    <property type="match status" value="1"/>
</dbReference>
<evidence type="ECO:0000256" key="6">
    <source>
        <dbReference type="ARBA" id="ARBA00023180"/>
    </source>
</evidence>
<feature type="disulfide bond" evidence="7">
    <location>
        <begin position="458"/>
        <end position="522"/>
    </location>
</feature>
<dbReference type="SMART" id="SM00202">
    <property type="entry name" value="SR"/>
    <property type="match status" value="7"/>
</dbReference>
<comment type="subcellular location">
    <subcellularLocation>
        <location evidence="1">Secreted</location>
    </subcellularLocation>
</comment>
<feature type="domain" description="SRCR" evidence="10">
    <location>
        <begin position="13"/>
        <end position="113"/>
    </location>
</feature>
<dbReference type="FunFam" id="3.10.250.10:FF:000013">
    <property type="entry name" value="CD163 molecule like 1"/>
    <property type="match status" value="1"/>
</dbReference>
<comment type="caution">
    <text evidence="7">Lacks conserved residue(s) required for the propagation of feature annotation.</text>
</comment>
<dbReference type="Pfam" id="PF00530">
    <property type="entry name" value="SRCR"/>
    <property type="match status" value="7"/>
</dbReference>
<feature type="disulfide bond" evidence="7">
    <location>
        <begin position="158"/>
        <end position="219"/>
    </location>
</feature>
<evidence type="ECO:0000313" key="11">
    <source>
        <dbReference type="EMBL" id="MBN3325687.1"/>
    </source>
</evidence>
<gene>
    <name evidence="11" type="primary">Dmbt1_5</name>
    <name evidence="11" type="ORF">GTO95_0010673</name>
</gene>
<dbReference type="FunFam" id="3.10.250.10:FF:000002">
    <property type="entry name" value="Scavenger receptor cysteine-rich type 1 protein M130"/>
    <property type="match status" value="1"/>
</dbReference>
<evidence type="ECO:0000256" key="3">
    <source>
        <dbReference type="ARBA" id="ARBA00022729"/>
    </source>
</evidence>
<feature type="disulfide bond" evidence="7">
    <location>
        <begin position="262"/>
        <end position="323"/>
    </location>
</feature>
<dbReference type="Proteomes" id="UP000736164">
    <property type="component" value="Unassembled WGS sequence"/>
</dbReference>
<feature type="transmembrane region" description="Helical" evidence="9">
    <location>
        <begin position="756"/>
        <end position="777"/>
    </location>
</feature>
<dbReference type="FunFam" id="3.10.250.10:FF:000009">
    <property type="entry name" value="WC1"/>
    <property type="match status" value="1"/>
</dbReference>
<accession>A0A8J7TJ91</accession>
<comment type="caution">
    <text evidence="11">The sequence shown here is derived from an EMBL/GenBank/DDBJ whole genome shotgun (WGS) entry which is preliminary data.</text>
</comment>
<feature type="non-terminal residue" evidence="11">
    <location>
        <position position="1008"/>
    </location>
</feature>
<keyword evidence="9" id="KW-1133">Transmembrane helix</keyword>
<dbReference type="PANTHER" id="PTHR19331:SF22">
    <property type="entry name" value="DELETED IN MALIGNANT BRAIN TUMORS 1 PROTEIN"/>
    <property type="match status" value="1"/>
</dbReference>
<evidence type="ECO:0000256" key="5">
    <source>
        <dbReference type="ARBA" id="ARBA00023157"/>
    </source>
</evidence>
<feature type="disulfide bond" evidence="7">
    <location>
        <begin position="399"/>
        <end position="409"/>
    </location>
</feature>
<name>A0A8J7TJ91_ATRSP</name>
<feature type="disulfide bond" evidence="7">
    <location>
        <begin position="145"/>
        <end position="209"/>
    </location>
</feature>